<dbReference type="InterPro" id="IPR013783">
    <property type="entry name" value="Ig-like_fold"/>
</dbReference>
<dbReference type="PROSITE" id="PS51257">
    <property type="entry name" value="PROKAR_LIPOPROTEIN"/>
    <property type="match status" value="1"/>
</dbReference>
<evidence type="ECO:0000259" key="1">
    <source>
        <dbReference type="PROSITE" id="PS50093"/>
    </source>
</evidence>
<proteinExistence type="predicted"/>
<evidence type="ECO:0000313" key="2">
    <source>
        <dbReference type="EMBL" id="VAW56208.1"/>
    </source>
</evidence>
<reference evidence="2" key="1">
    <citation type="submission" date="2018-06" db="EMBL/GenBank/DDBJ databases">
        <authorList>
            <person name="Zhirakovskaya E."/>
        </authorList>
    </citation>
    <scope>NUCLEOTIDE SEQUENCE</scope>
</reference>
<dbReference type="InterPro" id="IPR011889">
    <property type="entry name" value="Liste_lipo_26"/>
</dbReference>
<dbReference type="AlphaFoldDB" id="A0A3B0WJK9"/>
<protein>
    <submittedName>
        <fullName evidence="2">Chitinase</fullName>
        <ecNumber evidence="2">3.2.1.14</ecNumber>
    </submittedName>
</protein>
<gene>
    <name evidence="2" type="ORF">MNBD_GAMMA07-2448</name>
</gene>
<sequence>MNFKLIKLFLSIMFVLLSACGGDNNQAPINNKATTVVPAKLQKLELGDNNGVLRAYLTIDNDDNSRREMTIDPSGTGSALVTVPRLSRDRHIIAITYEYTLAGIIYVVAVATRDINLAEGNANMAFASGDYNFVDDDGDGFSNAAELKARSDPKDKISIPLTDVAFTTRWKTDNTGSVNTGPNQVKIGFNPNPQLSYNYNISWGDGTTNEGVQRNIVHTYEVAGTYTIEIRGDFPQPFFGNGSIDPSDPSANANYDASKLISIERWGGIKWKSMSRAFLNCNNLQGNATDAPNLSEVTDMSSMFRGASIFNQNIGGWNVSSVTDMSFMFSGASAFNQNIGDWSVSSVTNMSSMFNEASAFNQNISTWAKKVSSVTNMFGMFRNASAFNQDISKWNVASVKNMGSMFFGASTFNQDIGGWTVSSVTNMVHMFDGASAFNQDISKWDVSSVTNMNRMFREASAFNQDIGKWKVRLVEIMSGMFRNASSFNQDISGWDVSSVTDMILMFDGASAFNQNIGIWKEKVFSVTNMFGMFRNASSFNQDISDWDVSSVKSMGSMFRDASAFNQDISAWNVSSVTNMNFMFTTALSTGNYDAMLIEWSKLTLRSGVIFIAGDSTYSLAAEAARNTLMTDFGWAISDGGLAQ</sequence>
<dbReference type="InterPro" id="IPR035986">
    <property type="entry name" value="PKD_dom_sf"/>
</dbReference>
<feature type="domain" description="PKD" evidence="1">
    <location>
        <begin position="192"/>
        <end position="230"/>
    </location>
</feature>
<dbReference type="Gene3D" id="2.60.40.10">
    <property type="entry name" value="Immunoglobulins"/>
    <property type="match status" value="1"/>
</dbReference>
<keyword evidence="2" id="KW-0378">Hydrolase</keyword>
<dbReference type="SUPFAM" id="SSF49299">
    <property type="entry name" value="PKD domain"/>
    <property type="match status" value="1"/>
</dbReference>
<dbReference type="Pfam" id="PF03382">
    <property type="entry name" value="DUF285"/>
    <property type="match status" value="3"/>
</dbReference>
<dbReference type="EC" id="3.2.1.14" evidence="2"/>
<dbReference type="InterPro" id="IPR000601">
    <property type="entry name" value="PKD_dom"/>
</dbReference>
<dbReference type="NCBIfam" id="TIGR02167">
    <property type="entry name" value="Liste_lipo_26"/>
    <property type="match status" value="6"/>
</dbReference>
<dbReference type="PROSITE" id="PS50093">
    <property type="entry name" value="PKD"/>
    <property type="match status" value="1"/>
</dbReference>
<organism evidence="2">
    <name type="scientific">hydrothermal vent metagenome</name>
    <dbReference type="NCBI Taxonomy" id="652676"/>
    <lineage>
        <taxon>unclassified sequences</taxon>
        <taxon>metagenomes</taxon>
        <taxon>ecological metagenomes</taxon>
    </lineage>
</organism>
<dbReference type="EMBL" id="UOFF01000195">
    <property type="protein sequence ID" value="VAW56208.1"/>
    <property type="molecule type" value="Genomic_DNA"/>
</dbReference>
<name>A0A3B0WJK9_9ZZZZ</name>
<accession>A0A3B0WJK9</accession>
<dbReference type="InterPro" id="IPR005046">
    <property type="entry name" value="DUF285"/>
</dbReference>
<keyword evidence="2" id="KW-0326">Glycosidase</keyword>
<dbReference type="GO" id="GO:0008843">
    <property type="term" value="F:endochitinase activity"/>
    <property type="evidence" value="ECO:0007669"/>
    <property type="project" value="UniProtKB-EC"/>
</dbReference>